<dbReference type="Pfam" id="PF13242">
    <property type="entry name" value="Hydrolase_like"/>
    <property type="match status" value="1"/>
</dbReference>
<dbReference type="InterPro" id="IPR023214">
    <property type="entry name" value="HAD_sf"/>
</dbReference>
<name>M5BTN0_THACB</name>
<proteinExistence type="predicted"/>
<dbReference type="EMBL" id="CAOJ01006652">
    <property type="protein sequence ID" value="CCO30576.1"/>
    <property type="molecule type" value="Genomic_DNA"/>
</dbReference>
<evidence type="ECO:0000313" key="1">
    <source>
        <dbReference type="EMBL" id="CCO30576.1"/>
    </source>
</evidence>
<dbReference type="SUPFAM" id="SSF56784">
    <property type="entry name" value="HAD-like"/>
    <property type="match status" value="1"/>
</dbReference>
<gene>
    <name evidence="1" type="primary">pho2</name>
    <name evidence="1" type="ORF">BN14_04606</name>
</gene>
<dbReference type="Gene3D" id="3.40.50.1000">
    <property type="entry name" value="HAD superfamily/HAD-like"/>
    <property type="match status" value="2"/>
</dbReference>
<dbReference type="AlphaFoldDB" id="M5BTN0"/>
<accession>M5BTN0</accession>
<dbReference type="GO" id="GO:0004035">
    <property type="term" value="F:alkaline phosphatase activity"/>
    <property type="evidence" value="ECO:0007669"/>
    <property type="project" value="TreeGrafter"/>
</dbReference>
<reference evidence="1 2" key="1">
    <citation type="journal article" date="2013" name="J. Biotechnol.">
        <title>Establishment and interpretation of the genome sequence of the phytopathogenic fungus Rhizoctonia solani AG1-IB isolate 7/3/14.</title>
        <authorList>
            <person name="Wibberg D.W."/>
            <person name="Jelonek L.J."/>
            <person name="Rupp O.R."/>
            <person name="Hennig M.H."/>
            <person name="Eikmeyer F.E."/>
            <person name="Goesmann A.G."/>
            <person name="Hartmann A.H."/>
            <person name="Borriss R.B."/>
            <person name="Grosch R.G."/>
            <person name="Puehler A.P."/>
            <person name="Schlueter A.S."/>
        </authorList>
    </citation>
    <scope>NUCLEOTIDE SEQUENCE [LARGE SCALE GENOMIC DNA]</scope>
    <source>
        <strain evidence="2">AG1-IB / isolate 7/3/14</strain>
    </source>
</reference>
<comment type="caution">
    <text evidence="1">The sequence shown here is derived from an EMBL/GenBank/DDBJ whole genome shotgun (WGS) entry which is preliminary data.</text>
</comment>
<dbReference type="Proteomes" id="UP000012065">
    <property type="component" value="Unassembled WGS sequence"/>
</dbReference>
<dbReference type="PANTHER" id="PTHR19288:SF46">
    <property type="entry name" value="HALOACID DEHALOGENASE-LIKE HYDROLASE DOMAIN-CONTAINING PROTEIN 2"/>
    <property type="match status" value="1"/>
</dbReference>
<keyword evidence="1" id="KW-0378">Hydrolase</keyword>
<dbReference type="EC" id="3.1.3.41" evidence="1"/>
<protein>
    <submittedName>
        <fullName evidence="1">4-nitrophenyl phosphatase</fullName>
        <ecNumber evidence="1">3.1.3.41</ecNumber>
    </submittedName>
</protein>
<sequence>MKGLEEELEEEGISYLGGTDPADNTLNSFNLPFEPDPAVAAVYLTRNEGCLFIATNEDSTYPTNGGLLPGAGSISAPLRYSLKRDPVSTGKPHATMLDCVKAKHNYDPKKTLMIGDRLDTDIQFGKNGGLDTLLVLSGVTHLSDISGPDASPVIPDYVVNSLGDFAVLAKGNSA</sequence>
<dbReference type="InterPro" id="IPR036412">
    <property type="entry name" value="HAD-like_sf"/>
</dbReference>
<dbReference type="GO" id="GO:0008967">
    <property type="term" value="F:phosphoglycolate phosphatase activity"/>
    <property type="evidence" value="ECO:0007669"/>
    <property type="project" value="TreeGrafter"/>
</dbReference>
<evidence type="ECO:0000313" key="2">
    <source>
        <dbReference type="Proteomes" id="UP000012065"/>
    </source>
</evidence>
<dbReference type="PANTHER" id="PTHR19288">
    <property type="entry name" value="4-NITROPHENYLPHOSPHATASE-RELATED"/>
    <property type="match status" value="1"/>
</dbReference>
<dbReference type="GO" id="GO:0005737">
    <property type="term" value="C:cytoplasm"/>
    <property type="evidence" value="ECO:0007669"/>
    <property type="project" value="TreeGrafter"/>
</dbReference>
<dbReference type="HOGENOM" id="CLU_043473_3_0_1"/>
<organism evidence="1 2">
    <name type="scientific">Thanatephorus cucumeris (strain AG1-IB / isolate 7/3/14)</name>
    <name type="common">Lettuce bottom rot fungus</name>
    <name type="synonym">Rhizoctonia solani</name>
    <dbReference type="NCBI Taxonomy" id="1108050"/>
    <lineage>
        <taxon>Eukaryota</taxon>
        <taxon>Fungi</taxon>
        <taxon>Dikarya</taxon>
        <taxon>Basidiomycota</taxon>
        <taxon>Agaricomycotina</taxon>
        <taxon>Agaricomycetes</taxon>
        <taxon>Cantharellales</taxon>
        <taxon>Ceratobasidiaceae</taxon>
        <taxon>Rhizoctonia</taxon>
        <taxon>Rhizoctonia solani AG-1</taxon>
    </lineage>
</organism>